<evidence type="ECO:0000256" key="1">
    <source>
        <dbReference type="SAM" id="Phobius"/>
    </source>
</evidence>
<gene>
    <name evidence="3" type="ORF">ENX03_08185</name>
</gene>
<feature type="transmembrane region" description="Helical" evidence="1">
    <location>
        <begin position="376"/>
        <end position="402"/>
    </location>
</feature>
<keyword evidence="1" id="KW-0472">Membrane</keyword>
<feature type="transmembrane region" description="Helical" evidence="1">
    <location>
        <begin position="68"/>
        <end position="85"/>
    </location>
</feature>
<dbReference type="PANTHER" id="PTHR39084:SF1">
    <property type="entry name" value="DUF4010 DOMAIN-CONTAINING PROTEIN"/>
    <property type="match status" value="1"/>
</dbReference>
<accession>A0A7C3QUQ0</accession>
<reference evidence="3" key="1">
    <citation type="journal article" date="2020" name="mSystems">
        <title>Genome- and Community-Level Interaction Insights into Carbon Utilization and Element Cycling Functions of Hydrothermarchaeota in Hydrothermal Sediment.</title>
        <authorList>
            <person name="Zhou Z."/>
            <person name="Liu Y."/>
            <person name="Xu W."/>
            <person name="Pan J."/>
            <person name="Luo Z.H."/>
            <person name="Li M."/>
        </authorList>
    </citation>
    <scope>NUCLEOTIDE SEQUENCE [LARGE SCALE GENOMIC DNA]</scope>
    <source>
        <strain evidence="3">SpSt-902</strain>
    </source>
</reference>
<dbReference type="Pfam" id="PF13194">
    <property type="entry name" value="DUF4010"/>
    <property type="match status" value="1"/>
</dbReference>
<feature type="transmembrane region" description="Helical" evidence="1">
    <location>
        <begin position="213"/>
        <end position="234"/>
    </location>
</feature>
<feature type="domain" description="DUF4010" evidence="2">
    <location>
        <begin position="191"/>
        <end position="402"/>
    </location>
</feature>
<feature type="transmembrane region" description="Helical" evidence="1">
    <location>
        <begin position="276"/>
        <end position="295"/>
    </location>
</feature>
<feature type="transmembrane region" description="Helical" evidence="1">
    <location>
        <begin position="246"/>
        <end position="269"/>
    </location>
</feature>
<organism evidence="3">
    <name type="scientific">Leptospirillum ferriphilum</name>
    <dbReference type="NCBI Taxonomy" id="178606"/>
    <lineage>
        <taxon>Bacteria</taxon>
        <taxon>Pseudomonadati</taxon>
        <taxon>Nitrospirota</taxon>
        <taxon>Nitrospiria</taxon>
        <taxon>Nitrospirales</taxon>
        <taxon>Nitrospiraceae</taxon>
        <taxon>Leptospirillum</taxon>
    </lineage>
</organism>
<evidence type="ECO:0000313" key="3">
    <source>
        <dbReference type="EMBL" id="HFT93895.1"/>
    </source>
</evidence>
<dbReference type="PANTHER" id="PTHR39084">
    <property type="entry name" value="MEMBRANE PROTEIN-RELATED"/>
    <property type="match status" value="1"/>
</dbReference>
<sequence>MTGIFSHPEHPVDLVHLILLLGLSFFLGLAVEEVATEEKFRGPGGVRTFPVLSLAGLGLYLLDPVYMSVFSVGLLVLGLWLYAYFRFAMGQPVNRDPPTMVGSVSSLIAYMLGPMVIREPFWMSIALVVAAVFFLGTRVRLHHLAETVPINELLTAGKFLILTGIILPLLPKEAVIPYIPVTPYQVWKAVVVVSSLSYGSYLAQRFLSPRGSFFLEAVLGGFYSSTVATILLSKKGRIQTGDEKEINSAIILTNSLMYLRMILVLFLLTPSIAEKMLWPLLILFLAGLSSAAMVYPRTPPGKGIDVPPEKVQTSTGNPLELNSAFLFAFSYVVISFLTHWVHGAFGHSGVYVLAGLVGVTDIIPFILSVAHQGSNLPVHVILVSTMVAASSNNIVKGIYLLVFWGRRSGLPALISLGGLSLAGMILIIAFRL</sequence>
<feature type="transmembrane region" description="Helical" evidence="1">
    <location>
        <begin position="182"/>
        <end position="201"/>
    </location>
</feature>
<dbReference type="AlphaFoldDB" id="A0A7C3QUQ0"/>
<feature type="transmembrane region" description="Helical" evidence="1">
    <location>
        <begin position="153"/>
        <end position="170"/>
    </location>
</feature>
<name>A0A7C3QUQ0_9BACT</name>
<dbReference type="InterPro" id="IPR025105">
    <property type="entry name" value="DUF4010"/>
</dbReference>
<feature type="transmembrane region" description="Helical" evidence="1">
    <location>
        <begin position="44"/>
        <end position="62"/>
    </location>
</feature>
<feature type="transmembrane region" description="Helical" evidence="1">
    <location>
        <begin position="121"/>
        <end position="141"/>
    </location>
</feature>
<feature type="transmembrane region" description="Helical" evidence="1">
    <location>
        <begin position="324"/>
        <end position="342"/>
    </location>
</feature>
<feature type="transmembrane region" description="Helical" evidence="1">
    <location>
        <begin position="349"/>
        <end position="370"/>
    </location>
</feature>
<keyword evidence="1" id="KW-1133">Transmembrane helix</keyword>
<feature type="transmembrane region" description="Helical" evidence="1">
    <location>
        <begin position="14"/>
        <end position="32"/>
    </location>
</feature>
<feature type="transmembrane region" description="Helical" evidence="1">
    <location>
        <begin position="97"/>
        <end position="115"/>
    </location>
</feature>
<protein>
    <submittedName>
        <fullName evidence="3">DUF4010 domain-containing protein</fullName>
    </submittedName>
</protein>
<feature type="transmembrane region" description="Helical" evidence="1">
    <location>
        <begin position="409"/>
        <end position="430"/>
    </location>
</feature>
<evidence type="ECO:0000259" key="2">
    <source>
        <dbReference type="Pfam" id="PF13194"/>
    </source>
</evidence>
<dbReference type="EMBL" id="DTMM01000169">
    <property type="protein sequence ID" value="HFT93895.1"/>
    <property type="molecule type" value="Genomic_DNA"/>
</dbReference>
<proteinExistence type="predicted"/>
<comment type="caution">
    <text evidence="3">The sequence shown here is derived from an EMBL/GenBank/DDBJ whole genome shotgun (WGS) entry which is preliminary data.</text>
</comment>
<keyword evidence="1" id="KW-0812">Transmembrane</keyword>